<protein>
    <submittedName>
        <fullName evidence="1">Uncharacterized protein</fullName>
    </submittedName>
</protein>
<gene>
    <name evidence="1" type="ORF">PGLA1383_LOCUS31182</name>
</gene>
<keyword evidence="2" id="KW-1185">Reference proteome</keyword>
<accession>A0A813FI94</accession>
<sequence length="149" mass="16118">MGCGGSISVGAPRIASVVPAYQPTEEAMDRKAPCVSKVKTDDDWHLEAFEAEMAKGIRMHCAGDSQDLLSFASPSFVPDSVALASGRPFQPNGMCDQAHLECMAKLMKAADRQRRSVVAAVHHDRANWELAHSLFLRMQGSSSSIQSQT</sequence>
<dbReference type="Proteomes" id="UP000654075">
    <property type="component" value="Unassembled WGS sequence"/>
</dbReference>
<dbReference type="EMBL" id="CAJNNV010025255">
    <property type="protein sequence ID" value="CAE8613414.1"/>
    <property type="molecule type" value="Genomic_DNA"/>
</dbReference>
<reference evidence="1" key="1">
    <citation type="submission" date="2021-02" db="EMBL/GenBank/DDBJ databases">
        <authorList>
            <person name="Dougan E. K."/>
            <person name="Rhodes N."/>
            <person name="Thang M."/>
            <person name="Chan C."/>
        </authorList>
    </citation>
    <scope>NUCLEOTIDE SEQUENCE</scope>
</reference>
<organism evidence="1 2">
    <name type="scientific">Polarella glacialis</name>
    <name type="common">Dinoflagellate</name>
    <dbReference type="NCBI Taxonomy" id="89957"/>
    <lineage>
        <taxon>Eukaryota</taxon>
        <taxon>Sar</taxon>
        <taxon>Alveolata</taxon>
        <taxon>Dinophyceae</taxon>
        <taxon>Suessiales</taxon>
        <taxon>Suessiaceae</taxon>
        <taxon>Polarella</taxon>
    </lineage>
</organism>
<name>A0A813FI94_POLGL</name>
<comment type="caution">
    <text evidence="1">The sequence shown here is derived from an EMBL/GenBank/DDBJ whole genome shotgun (WGS) entry which is preliminary data.</text>
</comment>
<evidence type="ECO:0000313" key="1">
    <source>
        <dbReference type="EMBL" id="CAE8613414.1"/>
    </source>
</evidence>
<evidence type="ECO:0000313" key="2">
    <source>
        <dbReference type="Proteomes" id="UP000654075"/>
    </source>
</evidence>
<dbReference type="AlphaFoldDB" id="A0A813FI94"/>
<proteinExistence type="predicted"/>